<dbReference type="GO" id="GO:0003697">
    <property type="term" value="F:single-stranded DNA binding"/>
    <property type="evidence" value="ECO:0007669"/>
    <property type="project" value="InterPro"/>
</dbReference>
<dbReference type="Gene3D" id="2.40.50.140">
    <property type="entry name" value="Nucleic acid-binding proteins"/>
    <property type="match status" value="1"/>
</dbReference>
<evidence type="ECO:0000313" key="4">
    <source>
        <dbReference type="EMBL" id="QCX50695.1"/>
    </source>
</evidence>
<gene>
    <name evidence="4" type="ORF">E7Z57_17225</name>
</gene>
<dbReference type="InterPro" id="IPR000424">
    <property type="entry name" value="Primosome_PriB/ssb"/>
</dbReference>
<evidence type="ECO:0000256" key="2">
    <source>
        <dbReference type="PROSITE-ProRule" id="PRU00252"/>
    </source>
</evidence>
<reference evidence="4 5" key="1">
    <citation type="submission" date="2019-04" db="EMBL/GenBank/DDBJ databases">
        <title>Complete Genome of UW386 and Higher Quality Genome of UW700.</title>
        <authorList>
            <person name="Jacobs J."/>
            <person name="Perez A."/>
            <person name="Steidl O."/>
            <person name="Allen C."/>
        </authorList>
    </citation>
    <scope>NUCLEOTIDE SEQUENCE [LARGE SCALE GENOMIC DNA]</scope>
    <source>
        <strain evidence="4 5">UW386</strain>
    </source>
</reference>
<dbReference type="SUPFAM" id="SSF50249">
    <property type="entry name" value="Nucleic acid-binding proteins"/>
    <property type="match status" value="1"/>
</dbReference>
<dbReference type="Pfam" id="PF00436">
    <property type="entry name" value="SSB"/>
    <property type="match status" value="1"/>
</dbReference>
<dbReference type="Proteomes" id="UP000310553">
    <property type="component" value="Chromosome"/>
</dbReference>
<keyword evidence="1 2" id="KW-0238">DNA-binding</keyword>
<protein>
    <submittedName>
        <fullName evidence="4">Single-stranded DNA-binding protein</fullName>
    </submittedName>
</protein>
<dbReference type="PROSITE" id="PS50935">
    <property type="entry name" value="SSB"/>
    <property type="match status" value="1"/>
</dbReference>
<sequence>MIDGLIGGKVYGKPVERKGQSGKQFVTAKVRAAAGDGESLFVNVIAFDGAAQTALLALDEGDSVSLSGVLTPKVWTDKNGDTRPALDMVAHVVLTAYHVKRKRQAVQGSDGGDERDEGRQAGKGRGVFERPDDILS</sequence>
<evidence type="ECO:0000256" key="1">
    <source>
        <dbReference type="ARBA" id="ARBA00023125"/>
    </source>
</evidence>
<dbReference type="AlphaFoldDB" id="A0AA92EGS2"/>
<organism evidence="4 5">
    <name type="scientific">Ralstonia solanacearum</name>
    <name type="common">Pseudomonas solanacearum</name>
    <dbReference type="NCBI Taxonomy" id="305"/>
    <lineage>
        <taxon>Bacteria</taxon>
        <taxon>Pseudomonadati</taxon>
        <taxon>Pseudomonadota</taxon>
        <taxon>Betaproteobacteria</taxon>
        <taxon>Burkholderiales</taxon>
        <taxon>Burkholderiaceae</taxon>
        <taxon>Ralstonia</taxon>
        <taxon>Ralstonia solanacearum species complex</taxon>
    </lineage>
</organism>
<accession>A0AA92EGS2</accession>
<evidence type="ECO:0000313" key="5">
    <source>
        <dbReference type="Proteomes" id="UP000310553"/>
    </source>
</evidence>
<proteinExistence type="predicted"/>
<name>A0AA92EGS2_RALSL</name>
<dbReference type="EMBL" id="CP039339">
    <property type="protein sequence ID" value="QCX50695.1"/>
    <property type="molecule type" value="Genomic_DNA"/>
</dbReference>
<feature type="region of interest" description="Disordered" evidence="3">
    <location>
        <begin position="102"/>
        <end position="136"/>
    </location>
</feature>
<feature type="compositionally biased region" description="Basic and acidic residues" evidence="3">
    <location>
        <begin position="116"/>
        <end position="136"/>
    </location>
</feature>
<dbReference type="InterPro" id="IPR012340">
    <property type="entry name" value="NA-bd_OB-fold"/>
</dbReference>
<evidence type="ECO:0000256" key="3">
    <source>
        <dbReference type="SAM" id="MobiDB-lite"/>
    </source>
</evidence>